<gene>
    <name evidence="2" type="ORF">XYLVIOL_LOCUS5105</name>
</gene>
<reference evidence="2 3" key="1">
    <citation type="submission" date="2024-08" db="EMBL/GenBank/DDBJ databases">
        <authorList>
            <person name="Will J Nash"/>
            <person name="Angela Man"/>
            <person name="Seanna McTaggart"/>
            <person name="Kendall Baker"/>
            <person name="Tom Barker"/>
            <person name="Leah Catchpole"/>
            <person name="Alex Durrant"/>
            <person name="Karim Gharbi"/>
            <person name="Naomi Irish"/>
            <person name="Gemy Kaithakottil"/>
            <person name="Debby Ku"/>
            <person name="Aaliyah Providence"/>
            <person name="Felix Shaw"/>
            <person name="David Swarbreck"/>
            <person name="Chris Watkins"/>
            <person name="Ann M. McCartney"/>
            <person name="Giulio Formenti"/>
            <person name="Alice Mouton"/>
            <person name="Noel Vella"/>
            <person name="Bjorn M von Reumont"/>
            <person name="Adriana Vella"/>
            <person name="Wilfried Haerty"/>
        </authorList>
    </citation>
    <scope>NUCLEOTIDE SEQUENCE [LARGE SCALE GENOMIC DNA]</scope>
</reference>
<feature type="compositionally biased region" description="Basic residues" evidence="1">
    <location>
        <begin position="459"/>
        <end position="468"/>
    </location>
</feature>
<dbReference type="EMBL" id="CAXAJV020001292">
    <property type="protein sequence ID" value="CAL7941644.1"/>
    <property type="molecule type" value="Genomic_DNA"/>
</dbReference>
<feature type="region of interest" description="Disordered" evidence="1">
    <location>
        <begin position="430"/>
        <end position="468"/>
    </location>
</feature>
<comment type="caution">
    <text evidence="2">The sequence shown here is derived from an EMBL/GenBank/DDBJ whole genome shotgun (WGS) entry which is preliminary data.</text>
</comment>
<accession>A0ABP1NKT4</accession>
<keyword evidence="3" id="KW-1185">Reference proteome</keyword>
<dbReference type="Proteomes" id="UP001642520">
    <property type="component" value="Unassembled WGS sequence"/>
</dbReference>
<evidence type="ECO:0000256" key="1">
    <source>
        <dbReference type="SAM" id="MobiDB-lite"/>
    </source>
</evidence>
<organism evidence="2 3">
    <name type="scientific">Xylocopa violacea</name>
    <name type="common">Violet carpenter bee</name>
    <name type="synonym">Apis violacea</name>
    <dbReference type="NCBI Taxonomy" id="135666"/>
    <lineage>
        <taxon>Eukaryota</taxon>
        <taxon>Metazoa</taxon>
        <taxon>Ecdysozoa</taxon>
        <taxon>Arthropoda</taxon>
        <taxon>Hexapoda</taxon>
        <taxon>Insecta</taxon>
        <taxon>Pterygota</taxon>
        <taxon>Neoptera</taxon>
        <taxon>Endopterygota</taxon>
        <taxon>Hymenoptera</taxon>
        <taxon>Apocrita</taxon>
        <taxon>Aculeata</taxon>
        <taxon>Apoidea</taxon>
        <taxon>Anthophila</taxon>
        <taxon>Apidae</taxon>
        <taxon>Xylocopa</taxon>
        <taxon>Xylocopa</taxon>
    </lineage>
</organism>
<evidence type="ECO:0000313" key="3">
    <source>
        <dbReference type="Proteomes" id="UP001642520"/>
    </source>
</evidence>
<name>A0ABP1NKT4_XYLVO</name>
<sequence length="802" mass="92565">MKIRLLLESRSTHEINNKDRGHFLPLEMREDYSFKYIPESHFKHIVKNVQRHRQKEDEERIWASFVKEQELNSLRFEKNDIDYSTQHVKDFLQENVQDVDSELKRLEDDALPERSKGIQVQKPSVTNEMTYTRENTNRSNSKQKALVKNKGTHDFVLPQTSQGNNISARKESEGLKIVFRSKAKKSLSDTSLTEKKIYTNQLLRATNDFENNSHTDSSNNRDDVIYVQPDPFTIQKLLSMRKKVAELLDEILFRLCRIPLPDGDNDLKRRQQQTLEFAIRFSRNYLYNLNRLVASIQRHIRAVTLQAELKQYNKNISFHQDMIKQKLITAHQLLIQALTAYYKHIPNSIPEGHSTKLQDVLQVVCNLTNICDKVEVSTDYFCSGDSTVIPLGKNLEDKCDAILSQLKLNLKRKHRLANCKSVEPIATTASSYNKGRSNRKNLSSRLSMYSMDTKVSKSNQKRRNDLRRKNYMCQEENVNNVKNVRDAYAQHYSLPELLYPSPRTHTSPPSRDVPIDSVKNMNYSREDDIRTMMDGLIIDSENDSNVEIQTGSKTATKTEQSATIRKKTFTEVRKSENIGSAGTNTIVGNDTNDGDDDLMNKITTITKEHLSTLAPVINNLVALLSKKGELEVQPASETSVEFVRKYQSLKGSDTKTSLTNDNLEHSYCKLNGISEIQKRCENVQLVCISSMEKVSKMTQCDASCQADYETTSDRKIPNLNIKDGIELVVSKEAELQFLTYRSQYKQLCQLRPMYSSNTQNKPWDIVAWISDKLIEELLIEITEDLQMKDIIKRLFEMEFQEF</sequence>
<proteinExistence type="predicted"/>
<protein>
    <submittedName>
        <fullName evidence="2">Uncharacterized protein</fullName>
    </submittedName>
</protein>
<evidence type="ECO:0000313" key="2">
    <source>
        <dbReference type="EMBL" id="CAL7941644.1"/>
    </source>
</evidence>